<feature type="coiled-coil region" evidence="1">
    <location>
        <begin position="1042"/>
        <end position="1069"/>
    </location>
</feature>
<gene>
    <name evidence="3" type="ordered locus">CV_2593</name>
</gene>
<evidence type="ECO:0000259" key="2">
    <source>
        <dbReference type="Pfam" id="PF15645"/>
    </source>
</evidence>
<dbReference type="Gene3D" id="3.10.670.10">
    <property type="entry name" value="Secreted effector protein ssei"/>
    <property type="match status" value="1"/>
</dbReference>
<protein>
    <recommendedName>
        <fullName evidence="2">Tox-PLDMTX domain-containing protein</fullName>
    </recommendedName>
</protein>
<evidence type="ECO:0000256" key="1">
    <source>
        <dbReference type="SAM" id="Coils"/>
    </source>
</evidence>
<dbReference type="EMBL" id="AE016825">
    <property type="protein sequence ID" value="AAQ60263.1"/>
    <property type="molecule type" value="Genomic_DNA"/>
</dbReference>
<dbReference type="STRING" id="243365.CV_2593"/>
<evidence type="ECO:0000313" key="4">
    <source>
        <dbReference type="Proteomes" id="UP000001424"/>
    </source>
</evidence>
<dbReference type="Proteomes" id="UP000001424">
    <property type="component" value="Chromosome"/>
</dbReference>
<dbReference type="OrthoDB" id="8937167at2"/>
<organism evidence="3 4">
    <name type="scientific">Chromobacterium violaceum (strain ATCC 12472 / DSM 30191 / JCM 1249 / CCUG 213 / NBRC 12614 / NCIMB 9131 / NCTC 9757 / MK)</name>
    <dbReference type="NCBI Taxonomy" id="243365"/>
    <lineage>
        <taxon>Bacteria</taxon>
        <taxon>Pseudomonadati</taxon>
        <taxon>Pseudomonadota</taxon>
        <taxon>Betaproteobacteria</taxon>
        <taxon>Neisseriales</taxon>
        <taxon>Chromobacteriaceae</taxon>
        <taxon>Chromobacterium</taxon>
    </lineage>
</organism>
<proteinExistence type="predicted"/>
<dbReference type="RefSeq" id="WP_011136140.1">
    <property type="nucleotide sequence ID" value="NC_005085.1"/>
</dbReference>
<dbReference type="KEGG" id="cvi:CV_2593"/>
<dbReference type="Pfam" id="PF15656">
    <property type="entry name" value="Tox-HDC"/>
    <property type="match status" value="1"/>
</dbReference>
<name>Q7NUV4_CHRVO</name>
<accession>Q7NUV4</accession>
<dbReference type="InterPro" id="IPR028897">
    <property type="entry name" value="Tox-HDC_dom"/>
</dbReference>
<feature type="domain" description="Tox-PLDMTX" evidence="2">
    <location>
        <begin position="1877"/>
        <end position="2017"/>
    </location>
</feature>
<reference evidence="3 4" key="1">
    <citation type="journal article" date="2003" name="Proc. Natl. Acad. Sci. U.S.A.">
        <title>The complete genome sequence of Chromobacterium violaceum reveals remarkable and exploitable bacterial adaptability.</title>
        <authorList>
            <person name="Vasconcelos A.T.R."/>
            <person name="de Almeida D.F."/>
            <person name="Almeida F.C."/>
            <person name="de Almeida L.G.P."/>
            <person name="de Almeida R."/>
            <person name="Goncalves J.A.A."/>
            <person name="Andrade E.M."/>
            <person name="Antonio R.V."/>
            <person name="Araripe J."/>
            <person name="de Araujo M.F.F."/>
            <person name="Filho S.A."/>
            <person name="Azevedo V."/>
            <person name="Batista A.J."/>
            <person name="Bataus L.A.M."/>
            <person name="Batista J.S."/>
            <person name="Belo A."/>
            <person name="vander Berg C."/>
            <person name="Blamey J."/>
            <person name="Bogo M."/>
            <person name="Bonato S."/>
            <person name="Bordignon J."/>
            <person name="Brito C.A."/>
            <person name="Brocchi M."/>
            <person name="Burity H.A."/>
            <person name="Camargo A.A."/>
            <person name="Cardoso D.D.P."/>
            <person name="Carneiro N.P."/>
            <person name="Carraro D.M."/>
            <person name="Carvalho C.M.B."/>
            <person name="Cascardo J.C.M."/>
            <person name="Cavada B.S."/>
            <person name="Chueire L.M.O."/>
            <person name="Pasa T.B.C."/>
            <person name="Duran N."/>
            <person name="Fagundes N."/>
            <person name="Falcao C.L."/>
            <person name="Fantinatti F."/>
            <person name="Farias I.P."/>
            <person name="Felipe M.S.S."/>
            <person name="Ferrari L.P."/>
            <person name="Ferro J.A."/>
            <person name="Ferro M.I.T."/>
            <person name="Franco G.R."/>
            <person name="Freitas N.S.A."/>
            <person name="Furlan L.R."/>
            <person name="Gazzinelli R.T."/>
            <person name="Gomes E.A."/>
            <person name="Goncalves P.R."/>
            <person name="Grangeiro T.B."/>
            <person name="Grattapaglia D."/>
            <person name="Grisard E.C."/>
            <person name="Guimaraes C.T."/>
            <person name="Hanna E.S."/>
            <person name="Hungria M."/>
            <person name="Jardim S.N."/>
            <person name="Laurino J."/>
            <person name="Leoi L.C.T."/>
            <person name="Fassarella L."/>
            <person name="Lima A."/>
            <person name="Loureiro M.F."/>
            <person name="Lyra M.C.P."/>
            <person name="Macedo M."/>
            <person name="Madeira H.M.F."/>
            <person name="Manfio G.P."/>
            <person name="Maranhao A.Q."/>
            <person name="Martins W.S."/>
            <person name="di Mauro S.M.Z."/>
            <person name="de Medeiros S.R.B."/>
            <person name="Meissner R.D.V."/>
            <person name="Menck C.F.M."/>
            <person name="Moreira M.A.M."/>
            <person name="Nascimento F.F."/>
            <person name="Nicolas M.F."/>
            <person name="Oliveira J.G."/>
            <person name="Oliveira S.C."/>
            <person name="Paixao R.F.C."/>
            <person name="Parente J.A."/>
            <person name="Pedrosa F.O."/>
            <person name="Pena S.J.D."/>
            <person name="Perreira J.O."/>
            <person name="Perreira M."/>
            <person name="Pinto L.S.R.C."/>
            <person name="Pinto L.S."/>
            <person name="Porto J.I.R."/>
            <person name="Potrich D.P."/>
            <person name="Neto C.E.R."/>
            <person name="Reis A.M.M."/>
            <person name="Rigo L.U."/>
            <person name="Rondinelli E."/>
            <person name="dos Santos E.B.P."/>
            <person name="Santos F.R."/>
            <person name="Schneider M.P.C."/>
            <person name="Seuanez H.N."/>
            <person name="Silva A.M.R."/>
            <person name="da Silva A.L.C."/>
            <person name="Silva D.W."/>
            <person name="Silva R."/>
            <person name="Simoes I.C."/>
            <person name="Simon D."/>
            <person name="Soares C.M.A."/>
            <person name="Soares R.B.A."/>
            <person name="Souza E.M."/>
            <person name="Souza K.R.L."/>
            <person name="Souza R.C."/>
            <person name="Steffens M.B.R."/>
            <person name="Steindel M."/>
            <person name="Teixeira S.R."/>
            <person name="Urmenyi T."/>
            <person name="Vettore A."/>
            <person name="Wassem R."/>
            <person name="Zaha A."/>
            <person name="Simpson A.J.G."/>
        </authorList>
    </citation>
    <scope>NUCLEOTIDE SEQUENCE [LARGE SCALE GENOMIC DNA]</scope>
    <source>
        <strain evidence="4">ATCC 12472 / DSM 30191 / JCM 1249 / NBRC 12614 / NCIMB 9131 / NCTC 9757</strain>
    </source>
</reference>
<sequence>MVQNTSRLYHTQNRVDASSSVATIQKSGEKTLAESPFAPLMNLFTAIQMKSGLESAGQDWTKDDFIRDLYQCCLKLIPSLPSELKENGKLSDGEMERLSTGMSDAGGVSQHLTKYELGRIEHAIEETLQQMVSNQENNWMPENDGKPDELIELEEKYTQEFLSNDADIEGGFKSEELAGLERELVKLFSEQSVKEPVADGLGAEKSEELYHQAVKKFDAEFKGEYLGWKTFQIKGHSPERPELNRAELNSIKDDLGAIYEELPGELQSIANELQLLQQSLVQMADCSQAVLGKQQDTDEATKTRHSVKQLNDVIAAMKSAVTGLTQAKEMLISAENWTVETAEKNNPMAGKLLETIKEIKSAAKVAEARAYEVLSLPGPSGLDYLNKKEDMQELQNHFGKSTPHILIANGVATAIDSLDGIVGQLKEIANYGSLLDKIAGKIKAEEKRDYDNVAVVRALNGSLLSTDWKAVKEKLQIGKDDPFFKLVARGGSQVGEKIKNKFTRGMDVLRFALSDPERAPKPKNHYYKAPNRVDEFFQPVIDAMRVFAGGEKMHAKSPLPALNIPRAPQEKQGDALIRMLRGEFLPGVAKPVFSAAALEIQSTTEKLTRVTSELKEVVEQAGKNKNYPSDMYRDVCEKAREFAQEVGQTLKERVQERISHLPEPKNTQQNVTTHEFKESLTSAAEMLSRTAVELEKAALSDNKKDQLKALEVISSNAKIIKNKIKDTVKSATGEKLHNFDVDGRLGKAVGMWASEQVEQYSKAHPEVPDEIIERAMDHVFNENLKQSFGRTNDPNAVLLRNRVVQAINDIADGKLSLPDKIEKELNRTDTFDKYLQEWGLKKVASGGVSGVIAASVDLGFGTVDGLVNHILNRIMSTEGRKNLDIPRPAWLKAAIAPISITLGIRALQNSAMPNQGQPVEAIKSYLKREVPKAVFRLVTSFLPRGVNLAMAAPLAIWAVADKDRIEHLKKLATKFPLEAAFSTAYVAAVACQEWDSISAPQARAYQGKDDAVEKQVSQSADIVRRGRGGPDGMRPSEERVIDSALSEALEQLEQEKNKLNNLTPKQRDLIRKMGRTPEGLRDQCEDQIKRIRSYMKGGENDDQLVILGPAEKGQPNFDACVKRDDSHQRIFIREGANDLTRVLRHELVHLVGTEEQETRNLMALLDNLRTGRPVSLDEDKEIRDTSSGLSFASLPSHHTQRREPELLDLIKEYDEAHPIVNGRREVTKDQARDFYTQLASGLKRSTNMTEQEIRVVDDIYGRAYPHEMNITKLSWNALSEILKTKGVNSITPDTIVDIKIKTITADGTFGPEQPMKVKLLDLARGAYVHDIGDGHVSVVTDLPRSIKSLFHTTPYIGRQTFPITSMLHESVQRKLSDMEQNESVVFREQIWKGTIKNTLRRIGEEKNIKELKDAADSKIKTGYFTLNNSRDPVFALSKAGGPGKENDPVKVVGIVAIPKGRGKQILVNILTGKTLEVEPNKDYGPRNSASDASIKKDAEDLKAFLLPNFNLNKNKFFTETDKDAYAFSATRYEGALSQQALMMGQTEAPTFYGPKFKIDLVDSLDQLAEQFSAIEISDAKNNVDFLFSTEGEVWVKHLTAAGKRLVNGMAMATLPFFRLESVAFLNIGLTLLSHSLSELEISIEDDDTKRAQLKTDLALDIVLSLPGDAGDVLDVINHFKKMKEALKPMGGVLGGGKTSWHNTRPPLGVEGNPPIPANIGRENYNQPLNIRRPQQNEHGQWAGQKGTLQMLDPTEGVSGVDLNSVKIERDGLNQGTYLKGGKTYIKQDDVVYEVVRDDSHSTWRIRKPDGGDGTPVHYDADTGSWNPGDTVPPRVVNSGNRAGGLGQVAVPRKAPQELDSVITDLKGNALLKTYMDNPADRCRDVTKIAYGSAKAQGKDPEIVQLLSWNAAMDSPENHFVIRVKVNDEFYIIDPSITQFNKLKEQLGSEIGAGVEMVDGKMFVGPESEWKKLMLSNYETRLLKMQVTKNDDLLTNPTKAAGGPSTVVGEVINQPRWVDEMMSTQKSAQIYKSELRTSPSTIGDTALREKIDSWKPEKFDFLLKPKLDNVNALGLRNKARLESVLGLNRTLLSKPPHSQDLSRLVDMQNALGGEAFLRKSPEAKMDDYKRLAAAIHAELISKTESGAFKHSLETREKLAVWWVEVKTSERTFGYKLNNFTDPYKSAQVVEGSMGLRPSVSGVVNGKAGRIEYDLNEQGLYERRAQVFERVENRQGAEVRLTTSMTNGAVVNNQVMDALNKNPNGKVYILTGTHGSPDGVRDRELNAEMRFTMEDTQNLPPAVRDRVVVVDLAHATDEYVQNILINAQKGDTIIGGFCFSRNDGVIAGALGLEIKPSHIPKYPEQSRAWLSNVPTNQYGPTWGTTVRPGGAGSTPVTASTLPAGMADEYFEMQGTVNLDSGKRYVFQIGDTGGRNWTLFDDYAKSSMAKHGIPQENVFGELSATRPTSILNPPKSDTLSHLTLNDRLDIPVHGSITGPSDPGAQGVGLPQHFSPKQLAEKLQSYGLKEVGVLRLDSCNVGDGDYLVRLKKELDLLNIKVGYLSAPNGYLQATHLPFLHIRPVWQTKFWSPWNVVEGNVKVDFKGTKYSANPSGRINENASIGAMKAKIDFGTLNHSEKVGYLTQRAMDATAGQALIAAHGRIGAWKIIRACVLNNLSKDQSAESMGEEAIMNGVLSSLNEIDKPASAMVPGGEYLSKPGDSFYTVREEFRKAYPNASGSDLSQFLYLNSNIFRRYVNNEVPVGTVFKIPPLTQQPQSSQGTISSIPVIQHTDQVEISGKPTSTMVSGGTYQSRSGDTFYTVKDEFIRKYPTATSQDVVKFSWLNTHISRNGELPVGTVFQIPLIGSSENLSIEKSTAMVSGGTYQSLSGDTFYKVKDKFINTFPNVTAAEVEQFILLNISISRDDELPEGTVFKIPSLKSQPQPRS</sequence>
<dbReference type="eggNOG" id="ENOG503377D">
    <property type="taxonomic scope" value="Bacteria"/>
</dbReference>
<dbReference type="InterPro" id="IPR028907">
    <property type="entry name" value="Tox-PLDMTX_dom"/>
</dbReference>
<dbReference type="HOGENOM" id="CLU_226309_0_0_4"/>
<dbReference type="Pfam" id="PF15645">
    <property type="entry name" value="Tox-PLDMTX"/>
    <property type="match status" value="1"/>
</dbReference>
<evidence type="ECO:0000313" key="3">
    <source>
        <dbReference type="EMBL" id="AAQ60263.1"/>
    </source>
</evidence>
<keyword evidence="1" id="KW-0175">Coiled coil</keyword>
<keyword evidence="4" id="KW-1185">Reference proteome</keyword>